<dbReference type="InterPro" id="IPR029058">
    <property type="entry name" value="AB_hydrolase_fold"/>
</dbReference>
<comment type="caution">
    <text evidence="2">The sequence shown here is derived from an EMBL/GenBank/DDBJ whole genome shotgun (WGS) entry which is preliminary data.</text>
</comment>
<dbReference type="EMBL" id="FXUG01000001">
    <property type="protein sequence ID" value="SMP43991.1"/>
    <property type="molecule type" value="Genomic_DNA"/>
</dbReference>
<dbReference type="Gene3D" id="3.40.50.1820">
    <property type="entry name" value="alpha/beta hydrolase"/>
    <property type="match status" value="1"/>
</dbReference>
<reference evidence="2 3" key="1">
    <citation type="submission" date="2017-05" db="EMBL/GenBank/DDBJ databases">
        <authorList>
            <person name="Varghese N."/>
            <person name="Submissions S."/>
        </authorList>
    </citation>
    <scope>NUCLEOTIDE SEQUENCE [LARGE SCALE GENOMIC DNA]</scope>
    <source>
        <strain evidence="2 3">DSM 25457</strain>
    </source>
</reference>
<evidence type="ECO:0000256" key="1">
    <source>
        <dbReference type="ARBA" id="ARBA00022729"/>
    </source>
</evidence>
<dbReference type="Proteomes" id="UP001158067">
    <property type="component" value="Unassembled WGS sequence"/>
</dbReference>
<accession>A0ABY1PRV9</accession>
<proteinExistence type="predicted"/>
<evidence type="ECO:0000313" key="3">
    <source>
        <dbReference type="Proteomes" id="UP001158067"/>
    </source>
</evidence>
<name>A0ABY1PRV9_9BACT</name>
<dbReference type="SUPFAM" id="SSF53474">
    <property type="entry name" value="alpha/beta-Hydrolases"/>
    <property type="match status" value="1"/>
</dbReference>
<keyword evidence="1" id="KW-0732">Signal</keyword>
<dbReference type="InterPro" id="IPR050955">
    <property type="entry name" value="Plant_Biomass_Hydrol_Est"/>
</dbReference>
<gene>
    <name evidence="2" type="ORF">SAMN06265222_1011050</name>
</gene>
<dbReference type="PANTHER" id="PTHR43037">
    <property type="entry name" value="UNNAMED PRODUCT-RELATED"/>
    <property type="match status" value="1"/>
</dbReference>
<keyword evidence="3" id="KW-1185">Reference proteome</keyword>
<dbReference type="PANTHER" id="PTHR43037:SF1">
    <property type="entry name" value="BLL1128 PROTEIN"/>
    <property type="match status" value="1"/>
</dbReference>
<keyword evidence="2" id="KW-0378">Hydrolase</keyword>
<sequence length="846" mass="95030">MFFRSTMTVRVLISLFAGLVCVQLHAEKLIPLRNGLTLRGIYLEVATLNENAFSLGADGGVQNRPIWMVDDGLRRTYIHRRGMVSNEPVDVPDLGLRIELAQPVPDGGDEVGAIGQILGVSPLNAYGRRQMTVRGVDGSPTVVHQGLTELTARYARLEGLKADRSIRLDMRLATQSIDTPALLRIFRKRLDQNDPDERLETVRFFIEAERYGDARRELQAILDQFPEQAELQTQLTALVERQAIQLIDQAKLRRQSGQPQLAETILRQFPLGRVGRVTRLRVEDEIGEISRIREQRDEAISQLKALVKELPDDQQGMVASIIREIEANLSANTLPRLSDFIRAGTNQNIPAHQRIALAIAGWIQGNGSGETNLKLALSVIQVRELVQQYLAHPDGATRDQILARLKPLEAARAETIAQLLPLIPPPLASRVAIGIDRAINPPSADGDEVQPPSINGHPMPIGVTADQEVQDMFHVGPSEEDYFALQADSPMQQFPPAYIVQLPPEYDPLRSYPCVVALHAAGAPAETQLNWWAGVATNQFLQTAAADDGDASEQPQPKSMRLGQAARHGFIVVAPRWTRGGQRAYEYTPREHDAVLSSVRSAMRRFSIDADRIFIAGHGAGGSAAWDISLSHPDIWAGMIAIGAEPTKTLLHYDANAVHMPVYIVMGDKDGRPLKRNGAVYDDYMTYQHDAMFVMYRGRGKEFFYEESDRIFEWMSTSLHNRAKIPAELDLITMRENDRFFWWLEWDQSLPETYMDPILWTKNVKRATISAVIGANNEVRISQAPSNAFTVWLTPEMEVDFGEPIAIRYRSRRADFRFDGEFETMLEDVRRRADRRRPFWGKVTIP</sequence>
<dbReference type="RefSeq" id="WP_283431192.1">
    <property type="nucleotide sequence ID" value="NZ_FXUG01000001.1"/>
</dbReference>
<dbReference type="GO" id="GO:0016787">
    <property type="term" value="F:hydrolase activity"/>
    <property type="evidence" value="ECO:0007669"/>
    <property type="project" value="UniProtKB-KW"/>
</dbReference>
<protein>
    <submittedName>
        <fullName evidence="2">Dienelactone hydrolase family protein</fullName>
    </submittedName>
</protein>
<evidence type="ECO:0000313" key="2">
    <source>
        <dbReference type="EMBL" id="SMP43991.1"/>
    </source>
</evidence>
<organism evidence="2 3">
    <name type="scientific">Neorhodopirellula lusitana</name>
    <dbReference type="NCBI Taxonomy" id="445327"/>
    <lineage>
        <taxon>Bacteria</taxon>
        <taxon>Pseudomonadati</taxon>
        <taxon>Planctomycetota</taxon>
        <taxon>Planctomycetia</taxon>
        <taxon>Pirellulales</taxon>
        <taxon>Pirellulaceae</taxon>
        <taxon>Neorhodopirellula</taxon>
    </lineage>
</organism>